<dbReference type="AlphaFoldDB" id="A0A8H4VGX4"/>
<feature type="compositionally biased region" description="Basic and acidic residues" evidence="1">
    <location>
        <begin position="70"/>
        <end position="81"/>
    </location>
</feature>
<dbReference type="InterPro" id="IPR053204">
    <property type="entry name" value="Oxopyrrolidines_Biosynth-assoc"/>
</dbReference>
<name>A0A8H4VGX4_9HYPO</name>
<dbReference type="Proteomes" id="UP000562929">
    <property type="component" value="Unassembled WGS sequence"/>
</dbReference>
<proteinExistence type="predicted"/>
<feature type="region of interest" description="Disordered" evidence="1">
    <location>
        <begin position="25"/>
        <end position="158"/>
    </location>
</feature>
<dbReference type="OrthoDB" id="3350591at2759"/>
<evidence type="ECO:0000313" key="2">
    <source>
        <dbReference type="EMBL" id="KAF4595632.1"/>
    </source>
</evidence>
<dbReference type="EMBL" id="JAACLJ010000001">
    <property type="protein sequence ID" value="KAF4595632.1"/>
    <property type="molecule type" value="Genomic_DNA"/>
</dbReference>
<evidence type="ECO:0000313" key="3">
    <source>
        <dbReference type="Proteomes" id="UP000562929"/>
    </source>
</evidence>
<keyword evidence="3" id="KW-1185">Reference proteome</keyword>
<dbReference type="PANTHER" id="PTHR38797">
    <property type="entry name" value="NUCLEAR PORE COMPLEX PROTEIN NUP85-RELATED"/>
    <property type="match status" value="1"/>
</dbReference>
<sequence length="423" mass="46351">MHILRRTTGRLPVLTRAALHTTAPTRLAYKDSQDRNELRPRSNEHTLSGRDDDASSADADAAFDGSQTRPETEKRRAERDGAVAAGPADQGLSKPRGDERDGRDRGPGVETEKGGASGGAHDVMQPHRDNPPILPPSSASILSLHPQPPSSASNRPPACALDAHPHEAAIINLLTATVNDANPTARTAADAVDKLYPEGQDVGVVEDFLWSLWSLLVGTVKKIPAHDARQKLLVDLVARLRDSRDDEVELWGQKTRVWTELPMLGPCMRDAWNLRPKLDGSDKDNAAILEWTSLNSFAARMFGADIQPWVNLAIWELRAALEEPPPSTTTARDAAIATVCEWIAHARHQLHRQGRQPRPLDAMEERALQPGKLFEGGQSGLSDARWRFWRERLAELGPDAGSAELRDRAKAAVAQMRELEASA</sequence>
<dbReference type="Pfam" id="PF12311">
    <property type="entry name" value="DUF3632"/>
    <property type="match status" value="1"/>
</dbReference>
<organism evidence="2 3">
    <name type="scientific">Ophiocordyceps camponoti-floridani</name>
    <dbReference type="NCBI Taxonomy" id="2030778"/>
    <lineage>
        <taxon>Eukaryota</taxon>
        <taxon>Fungi</taxon>
        <taxon>Dikarya</taxon>
        <taxon>Ascomycota</taxon>
        <taxon>Pezizomycotina</taxon>
        <taxon>Sordariomycetes</taxon>
        <taxon>Hypocreomycetidae</taxon>
        <taxon>Hypocreales</taxon>
        <taxon>Ophiocordycipitaceae</taxon>
        <taxon>Ophiocordyceps</taxon>
    </lineage>
</organism>
<comment type="caution">
    <text evidence="2">The sequence shown here is derived from an EMBL/GenBank/DDBJ whole genome shotgun (WGS) entry which is preliminary data.</text>
</comment>
<feature type="compositionally biased region" description="Basic and acidic residues" evidence="1">
    <location>
        <begin position="28"/>
        <end position="53"/>
    </location>
</feature>
<gene>
    <name evidence="2" type="ORF">GQ602_001245</name>
</gene>
<feature type="compositionally biased region" description="Basic and acidic residues" evidence="1">
    <location>
        <begin position="95"/>
        <end position="113"/>
    </location>
</feature>
<dbReference type="InterPro" id="IPR022085">
    <property type="entry name" value="OpdG"/>
</dbReference>
<dbReference type="PANTHER" id="PTHR38797:SF4">
    <property type="entry name" value="NUCLEAR PORE COMPLEX PROTEIN NUP85"/>
    <property type="match status" value="1"/>
</dbReference>
<evidence type="ECO:0000256" key="1">
    <source>
        <dbReference type="SAM" id="MobiDB-lite"/>
    </source>
</evidence>
<reference evidence="2 3" key="1">
    <citation type="journal article" date="2020" name="G3 (Bethesda)">
        <title>Genetic Underpinnings of Host Manipulation by Ophiocordyceps as Revealed by Comparative Transcriptomics.</title>
        <authorList>
            <person name="Will I."/>
            <person name="Das B."/>
            <person name="Trinh T."/>
            <person name="Brachmann A."/>
            <person name="Ohm R.A."/>
            <person name="de Bekker C."/>
        </authorList>
    </citation>
    <scope>NUCLEOTIDE SEQUENCE [LARGE SCALE GENOMIC DNA]</scope>
    <source>
        <strain evidence="2 3">EC05</strain>
    </source>
</reference>
<accession>A0A8H4VGX4</accession>
<protein>
    <submittedName>
        <fullName evidence="2">Putative oxidoreductase</fullName>
    </submittedName>
</protein>